<keyword evidence="5 6" id="KW-0472">Membrane</keyword>
<feature type="domain" description="ABC3 transporter permease C-terminal" evidence="7">
    <location>
        <begin position="681"/>
        <end position="790"/>
    </location>
</feature>
<evidence type="ECO:0000256" key="6">
    <source>
        <dbReference type="SAM" id="Phobius"/>
    </source>
</evidence>
<feature type="transmembrane region" description="Helical" evidence="6">
    <location>
        <begin position="21"/>
        <end position="41"/>
    </location>
</feature>
<evidence type="ECO:0000313" key="10">
    <source>
        <dbReference type="Proteomes" id="UP001172083"/>
    </source>
</evidence>
<dbReference type="Proteomes" id="UP001172083">
    <property type="component" value="Unassembled WGS sequence"/>
</dbReference>
<keyword evidence="10" id="KW-1185">Reference proteome</keyword>
<proteinExistence type="predicted"/>
<protein>
    <submittedName>
        <fullName evidence="9">ABC transporter permease</fullName>
    </submittedName>
</protein>
<dbReference type="EMBL" id="JAUJEB010000004">
    <property type="protein sequence ID" value="MDN5213907.1"/>
    <property type="molecule type" value="Genomic_DNA"/>
</dbReference>
<evidence type="ECO:0000256" key="5">
    <source>
        <dbReference type="ARBA" id="ARBA00023136"/>
    </source>
</evidence>
<evidence type="ECO:0000256" key="4">
    <source>
        <dbReference type="ARBA" id="ARBA00022989"/>
    </source>
</evidence>
<evidence type="ECO:0000259" key="7">
    <source>
        <dbReference type="Pfam" id="PF02687"/>
    </source>
</evidence>
<name>A0ABT8L815_9BACT</name>
<keyword evidence="2" id="KW-1003">Cell membrane</keyword>
<dbReference type="InterPro" id="IPR003838">
    <property type="entry name" value="ABC3_permease_C"/>
</dbReference>
<evidence type="ECO:0000256" key="3">
    <source>
        <dbReference type="ARBA" id="ARBA00022692"/>
    </source>
</evidence>
<evidence type="ECO:0000259" key="8">
    <source>
        <dbReference type="Pfam" id="PF12704"/>
    </source>
</evidence>
<feature type="transmembrane region" description="Helical" evidence="6">
    <location>
        <begin position="678"/>
        <end position="703"/>
    </location>
</feature>
<feature type="domain" description="MacB-like periplasmic core" evidence="8">
    <location>
        <begin position="20"/>
        <end position="238"/>
    </location>
</feature>
<feature type="domain" description="ABC3 transporter permease C-terminal" evidence="7">
    <location>
        <begin position="291"/>
        <end position="404"/>
    </location>
</feature>
<dbReference type="InterPro" id="IPR025857">
    <property type="entry name" value="MacB_PCD"/>
</dbReference>
<gene>
    <name evidence="9" type="ORF">QQ020_17665</name>
</gene>
<feature type="transmembrane region" description="Helical" evidence="6">
    <location>
        <begin position="380"/>
        <end position="406"/>
    </location>
</feature>
<accession>A0ABT8L815</accession>
<comment type="subcellular location">
    <subcellularLocation>
        <location evidence="1">Cell membrane</location>
        <topology evidence="1">Multi-pass membrane protein</topology>
    </subcellularLocation>
</comment>
<dbReference type="PROSITE" id="PS51257">
    <property type="entry name" value="PROKAR_LIPOPROTEIN"/>
    <property type="match status" value="1"/>
</dbReference>
<dbReference type="PANTHER" id="PTHR30572">
    <property type="entry name" value="MEMBRANE COMPONENT OF TRANSPORTER-RELATED"/>
    <property type="match status" value="1"/>
</dbReference>
<feature type="domain" description="MacB-like periplasmic core" evidence="8">
    <location>
        <begin position="450"/>
        <end position="604"/>
    </location>
</feature>
<feature type="transmembrane region" description="Helical" evidence="6">
    <location>
        <begin position="761"/>
        <end position="782"/>
    </location>
</feature>
<dbReference type="InterPro" id="IPR050250">
    <property type="entry name" value="Macrolide_Exporter_MacB"/>
</dbReference>
<evidence type="ECO:0000256" key="2">
    <source>
        <dbReference type="ARBA" id="ARBA00022475"/>
    </source>
</evidence>
<keyword evidence="4 6" id="KW-1133">Transmembrane helix</keyword>
<feature type="transmembrane region" description="Helical" evidence="6">
    <location>
        <begin position="336"/>
        <end position="360"/>
    </location>
</feature>
<evidence type="ECO:0000256" key="1">
    <source>
        <dbReference type="ARBA" id="ARBA00004651"/>
    </source>
</evidence>
<dbReference type="Pfam" id="PF02687">
    <property type="entry name" value="FtsX"/>
    <property type="match status" value="2"/>
</dbReference>
<feature type="transmembrane region" description="Helical" evidence="6">
    <location>
        <begin position="287"/>
        <end position="307"/>
    </location>
</feature>
<dbReference type="Pfam" id="PF12704">
    <property type="entry name" value="MacB_PCD"/>
    <property type="match status" value="2"/>
</dbReference>
<sequence length="801" mass="91515">MLRNYLKTTWRSLLKNRVFSLINILGLSIGLTACLLILQYVTHELSYDNFHQQKEDIYRIQQNRFNKGILTTQWAAGCAGIGPALKENFPEVKAFVKLHGGEGVISYKDNRFRENRAYYATETFFQVFSYPLISGVDSLVLNRPNTVVLSESTAKKYFNEEDPIGKRIKHNGHVEYEVTGIFKDVPENTHMKFDLLFSFDTYVALTNERALTAWNWDGFYTYIQLASGTDHKTFENKLPAFVEQQQGEALRQYSADVQFLLQPIDDIHLSPNYMGEFEPNSDRKTTFFLLIVAFFIMVIAWINYINLATAKSLERAREVGIRKVMGSFRRQLIRQFLFESCLLNVMAVFLAIAFVILLLPAFNQLTGKTLTFSLFAQLDFWLALIALFLVGSFLSGLYPSLVLSGFRPIAVLKGKFKTSSRGTSLRKGLVIFQFFSSVILIAGTYAVYQQITFMKSQDLGVEVDKTLVVRAPNVTDSTYNDKFSAFKNELLNISAISKVASSTAVPGRQPGWNAGGIRRVHEDESQSNQYRVIGVDYDFKDAFQLEVLAGRNFSKEFGTDRETVLFNQSATKLMGFKTIEEALGEDIFFWGDTFRIVGVLKDYHQESLKKSFEPLIFRLIPGARPYYSIKLNANNPWETISQIQSRWNFFFTDDPFEYFFLDDHYNQQYQADLQFGRVFGTFSSLAIFIACLGLFGLTSFMAVQKTKEIGIRKVMGATVSNILSLLLKDFTRLVLVAVMIAIPVSWWMINNWLERFAYKIGLSWWLFAIPGLLVMMIALLTASYQTIKSSLANPVDSLRYE</sequence>
<feature type="transmembrane region" description="Helical" evidence="6">
    <location>
        <begin position="427"/>
        <end position="448"/>
    </location>
</feature>
<comment type="caution">
    <text evidence="9">The sequence shown here is derived from an EMBL/GenBank/DDBJ whole genome shotgun (WGS) entry which is preliminary data.</text>
</comment>
<evidence type="ECO:0000313" key="9">
    <source>
        <dbReference type="EMBL" id="MDN5213907.1"/>
    </source>
</evidence>
<keyword evidence="3 6" id="KW-0812">Transmembrane</keyword>
<organism evidence="9 10">
    <name type="scientific">Agaribacillus aureus</name>
    <dbReference type="NCBI Taxonomy" id="3051825"/>
    <lineage>
        <taxon>Bacteria</taxon>
        <taxon>Pseudomonadati</taxon>
        <taxon>Bacteroidota</taxon>
        <taxon>Cytophagia</taxon>
        <taxon>Cytophagales</taxon>
        <taxon>Splendidivirgaceae</taxon>
        <taxon>Agaribacillus</taxon>
    </lineage>
</organism>
<dbReference type="PANTHER" id="PTHR30572:SF18">
    <property type="entry name" value="ABC-TYPE MACROLIDE FAMILY EXPORT SYSTEM PERMEASE COMPONENT 2"/>
    <property type="match status" value="1"/>
</dbReference>
<dbReference type="RefSeq" id="WP_346759246.1">
    <property type="nucleotide sequence ID" value="NZ_JAUJEB010000004.1"/>
</dbReference>
<feature type="transmembrane region" description="Helical" evidence="6">
    <location>
        <begin position="730"/>
        <end position="749"/>
    </location>
</feature>
<reference evidence="9" key="1">
    <citation type="submission" date="2023-06" db="EMBL/GenBank/DDBJ databases">
        <title>Genomic of Agaribacillus aureum.</title>
        <authorList>
            <person name="Wang G."/>
        </authorList>
    </citation>
    <scope>NUCLEOTIDE SEQUENCE</scope>
    <source>
        <strain evidence="9">BMA12</strain>
    </source>
</reference>